<dbReference type="Proteomes" id="UP000298225">
    <property type="component" value="Unassembled WGS sequence"/>
</dbReference>
<dbReference type="PANTHER" id="PTHR11138">
    <property type="entry name" value="METHIONYL-TRNA FORMYLTRANSFERASE"/>
    <property type="match status" value="1"/>
</dbReference>
<dbReference type="InterPro" id="IPR002376">
    <property type="entry name" value="Formyl_transf_N"/>
</dbReference>
<evidence type="ECO:0000259" key="1">
    <source>
        <dbReference type="Pfam" id="PF00551"/>
    </source>
</evidence>
<gene>
    <name evidence="2" type="ORF">E4K66_37745</name>
</gene>
<keyword evidence="3" id="KW-1185">Reference proteome</keyword>
<dbReference type="OrthoDB" id="9788208at2"/>
<dbReference type="GO" id="GO:0004479">
    <property type="term" value="F:methionyl-tRNA formyltransferase activity"/>
    <property type="evidence" value="ECO:0007669"/>
    <property type="project" value="TreeGrafter"/>
</dbReference>
<dbReference type="Pfam" id="PF00551">
    <property type="entry name" value="Formyl_trans_N"/>
    <property type="match status" value="1"/>
</dbReference>
<dbReference type="AlphaFoldDB" id="A0A4Y9KTF3"/>
<protein>
    <submittedName>
        <fullName evidence="2">Formyl transferase domain-containing protein</fullName>
    </submittedName>
</protein>
<organism evidence="2 3">
    <name type="scientific">Bradyrhizobium frederickii</name>
    <dbReference type="NCBI Taxonomy" id="2560054"/>
    <lineage>
        <taxon>Bacteria</taxon>
        <taxon>Pseudomonadati</taxon>
        <taxon>Pseudomonadota</taxon>
        <taxon>Alphaproteobacteria</taxon>
        <taxon>Hyphomicrobiales</taxon>
        <taxon>Nitrobacteraceae</taxon>
        <taxon>Bradyrhizobium</taxon>
    </lineage>
</organism>
<proteinExistence type="predicted"/>
<dbReference type="Gene3D" id="3.40.50.12230">
    <property type="match status" value="1"/>
</dbReference>
<accession>A0A4Y9KTF3</accession>
<sequence length="272" mass="30734">MSSSINRVVFAGTRGLATRCLSFVIETSGKDHIAGILGASRYERTWWRHETSEELWEVADRFGVPFFESIDDVPPLGTFLVSVMWNKIFPPHILARFDGGGINLHPGPLPEYRGSFARTHAILNGEKSFGVTVHYLSERVDRGDIIGELRFPVLPSETALSLDTRAQLYGYALFCQVWLRFLDGSATCRSQDELIAQEKRKACFYPMRMMTALLDSSDVPRSAEELDRLYRALYLPPRIEPPKWLVERVMTNEVRTLARDVHLQGTGCSPPG</sequence>
<feature type="domain" description="Formyl transferase N-terminal" evidence="1">
    <location>
        <begin position="79"/>
        <end position="176"/>
    </location>
</feature>
<reference evidence="2 3" key="1">
    <citation type="submission" date="2019-03" db="EMBL/GenBank/DDBJ databases">
        <title>Bradyrhizobium strains diversity isolated from Chamaecrista fasciculata.</title>
        <authorList>
            <person name="Urquiaga M.C.O."/>
            <person name="Hungria M."/>
            <person name="Delamuta J.R.M."/>
        </authorList>
    </citation>
    <scope>NUCLEOTIDE SEQUENCE [LARGE SCALE GENOMIC DNA]</scope>
    <source>
        <strain evidence="2 3">CNPSo 3424</strain>
    </source>
</reference>
<dbReference type="PANTHER" id="PTHR11138:SF5">
    <property type="entry name" value="METHIONYL-TRNA FORMYLTRANSFERASE, MITOCHONDRIAL"/>
    <property type="match status" value="1"/>
</dbReference>
<dbReference type="GO" id="GO:0005829">
    <property type="term" value="C:cytosol"/>
    <property type="evidence" value="ECO:0007669"/>
    <property type="project" value="TreeGrafter"/>
</dbReference>
<evidence type="ECO:0000313" key="3">
    <source>
        <dbReference type="Proteomes" id="UP000298225"/>
    </source>
</evidence>
<name>A0A4Y9KTF3_9BRAD</name>
<evidence type="ECO:0000313" key="2">
    <source>
        <dbReference type="EMBL" id="TFV29441.1"/>
    </source>
</evidence>
<keyword evidence="2" id="KW-0808">Transferase</keyword>
<dbReference type="SUPFAM" id="SSF53328">
    <property type="entry name" value="Formyltransferase"/>
    <property type="match status" value="1"/>
</dbReference>
<dbReference type="CDD" id="cd08369">
    <property type="entry name" value="FMT_core"/>
    <property type="match status" value="1"/>
</dbReference>
<comment type="caution">
    <text evidence="2">The sequence shown here is derived from an EMBL/GenBank/DDBJ whole genome shotgun (WGS) entry which is preliminary data.</text>
</comment>
<dbReference type="InterPro" id="IPR036477">
    <property type="entry name" value="Formyl_transf_N_sf"/>
</dbReference>
<dbReference type="EMBL" id="SPQU01000051">
    <property type="protein sequence ID" value="TFV29441.1"/>
    <property type="molecule type" value="Genomic_DNA"/>
</dbReference>